<gene>
    <name evidence="1" type="ORF">RND71_030086</name>
</gene>
<dbReference type="Proteomes" id="UP001291623">
    <property type="component" value="Unassembled WGS sequence"/>
</dbReference>
<dbReference type="InterPro" id="IPR015943">
    <property type="entry name" value="WD40/YVTN_repeat-like_dom_sf"/>
</dbReference>
<reference evidence="1" key="1">
    <citation type="submission" date="2023-12" db="EMBL/GenBank/DDBJ databases">
        <title>Genome assembly of Anisodus tanguticus.</title>
        <authorList>
            <person name="Wang Y.-J."/>
        </authorList>
    </citation>
    <scope>NUCLEOTIDE SEQUENCE</scope>
    <source>
        <strain evidence="1">KB-2021</strain>
        <tissue evidence="1">Leaf</tissue>
    </source>
</reference>
<organism evidence="1 2">
    <name type="scientific">Anisodus tanguticus</name>
    <dbReference type="NCBI Taxonomy" id="243964"/>
    <lineage>
        <taxon>Eukaryota</taxon>
        <taxon>Viridiplantae</taxon>
        <taxon>Streptophyta</taxon>
        <taxon>Embryophyta</taxon>
        <taxon>Tracheophyta</taxon>
        <taxon>Spermatophyta</taxon>
        <taxon>Magnoliopsida</taxon>
        <taxon>eudicotyledons</taxon>
        <taxon>Gunneridae</taxon>
        <taxon>Pentapetalae</taxon>
        <taxon>asterids</taxon>
        <taxon>lamiids</taxon>
        <taxon>Solanales</taxon>
        <taxon>Solanaceae</taxon>
        <taxon>Solanoideae</taxon>
        <taxon>Hyoscyameae</taxon>
        <taxon>Anisodus</taxon>
    </lineage>
</organism>
<name>A0AAE1RFQ9_9SOLA</name>
<evidence type="ECO:0000313" key="1">
    <source>
        <dbReference type="EMBL" id="KAK4350773.1"/>
    </source>
</evidence>
<dbReference type="Gene3D" id="2.130.10.10">
    <property type="entry name" value="YVTN repeat-like/Quinoprotein amine dehydrogenase"/>
    <property type="match status" value="1"/>
</dbReference>
<protein>
    <submittedName>
        <fullName evidence="1">Uncharacterized protein</fullName>
    </submittedName>
</protein>
<dbReference type="InterPro" id="IPR050358">
    <property type="entry name" value="RSE1/DDB1/CFT1"/>
</dbReference>
<evidence type="ECO:0000313" key="2">
    <source>
        <dbReference type="Proteomes" id="UP001291623"/>
    </source>
</evidence>
<dbReference type="AlphaFoldDB" id="A0AAE1RFQ9"/>
<keyword evidence="2" id="KW-1185">Reference proteome</keyword>
<dbReference type="EMBL" id="JAVYJV010000016">
    <property type="protein sequence ID" value="KAK4350773.1"/>
    <property type="molecule type" value="Genomic_DNA"/>
</dbReference>
<comment type="caution">
    <text evidence="1">The sequence shown here is derived from an EMBL/GenBank/DDBJ whole genome shotgun (WGS) entry which is preliminary data.</text>
</comment>
<accession>A0AAE1RFQ9</accession>
<sequence>MSFAACKIMHCPTGIENCAAGFITHSAADITPQIIHTADVDSDWPATKPIGHIPNLVVSAGNVLEVYLVRVEQASSRDAAEVKRGGLMTGISAASLELVCNYRLHGNIYSMGVLTTGGVDGGRRRDSIILCFEDAKMSVLEFDDATHGLRTR</sequence>
<proteinExistence type="predicted"/>
<dbReference type="PANTHER" id="PTHR10644">
    <property type="entry name" value="DNA REPAIR/RNA PROCESSING CPSF FAMILY"/>
    <property type="match status" value="1"/>
</dbReference>